<keyword evidence="3" id="KW-1185">Reference proteome</keyword>
<name>Q5QZG5_IDILO</name>
<dbReference type="AlphaFoldDB" id="Q5QZG5"/>
<feature type="signal peptide" evidence="1">
    <location>
        <begin position="1"/>
        <end position="26"/>
    </location>
</feature>
<feature type="chain" id="PRO_5004261108" evidence="1">
    <location>
        <begin position="27"/>
        <end position="183"/>
    </location>
</feature>
<dbReference type="RefSeq" id="WP_011235821.1">
    <property type="nucleotide sequence ID" value="NC_006512.1"/>
</dbReference>
<dbReference type="Proteomes" id="UP000001171">
    <property type="component" value="Chromosome"/>
</dbReference>
<proteinExistence type="predicted"/>
<evidence type="ECO:0000256" key="1">
    <source>
        <dbReference type="SAM" id="SignalP"/>
    </source>
</evidence>
<reference evidence="2 3" key="1">
    <citation type="journal article" date="2004" name="Proc. Natl. Acad. Sci. U.S.A.">
        <title>Genome sequence of the deep-sea gamma-proteobacterium Idiomarina loihiensis reveals amino acid fermentation as a source of carbon and energy.</title>
        <authorList>
            <person name="Hou S."/>
            <person name="Saw J.H."/>
            <person name="Lee K.S."/>
            <person name="Freitas T.A."/>
            <person name="Belisle C."/>
            <person name="Kawarabayasi Y."/>
            <person name="Donachie S.P."/>
            <person name="Pikina A."/>
            <person name="Galperin M.Y."/>
            <person name="Koonin E.V."/>
            <person name="Makarova K.S."/>
            <person name="Omelchenko M.V."/>
            <person name="Sorokin A."/>
            <person name="Wolf Y.I."/>
            <person name="Li Q.X."/>
            <person name="Keum Y.S."/>
            <person name="Campbell S."/>
            <person name="Denery J."/>
            <person name="Aizawa S."/>
            <person name="Shibata S."/>
            <person name="Malahoff A."/>
            <person name="Alam M."/>
        </authorList>
    </citation>
    <scope>NUCLEOTIDE SEQUENCE [LARGE SCALE GENOMIC DNA]</scope>
    <source>
        <strain evidence="3">ATCC BAA-735 / DSM 15497 / L2-TR</strain>
    </source>
</reference>
<dbReference type="GeneID" id="41337796"/>
<accession>Q5QZG5</accession>
<dbReference type="STRING" id="283942.IL2598"/>
<keyword evidence="1" id="KW-0732">Signal</keyword>
<evidence type="ECO:0000313" key="2">
    <source>
        <dbReference type="EMBL" id="AAV83430.1"/>
    </source>
</evidence>
<organism evidence="2 3">
    <name type="scientific">Idiomarina loihiensis (strain ATCC BAA-735 / DSM 15497 / L2-TR)</name>
    <dbReference type="NCBI Taxonomy" id="283942"/>
    <lineage>
        <taxon>Bacteria</taxon>
        <taxon>Pseudomonadati</taxon>
        <taxon>Pseudomonadota</taxon>
        <taxon>Gammaproteobacteria</taxon>
        <taxon>Alteromonadales</taxon>
        <taxon>Idiomarinaceae</taxon>
        <taxon>Idiomarina</taxon>
    </lineage>
</organism>
<dbReference type="eggNOG" id="ENOG5031AUC">
    <property type="taxonomic scope" value="Bacteria"/>
</dbReference>
<dbReference type="HOGENOM" id="CLU_1473296_0_0_6"/>
<sequence>MLTKAFFAPFLTASLLLISVSTTAQSVSQKTDMLPNKSNTPACKLLTEKDVLDHIPTSEGVHIAEERAEQGYSTCVWVRNDLDPDLATKEPFQLTVSWDYHDHESDNMGGYVLTQARRLGEPVLGIGDEAHWMQGAMPTLAVWYKEQSVAIQLLGGEPQRKGSKILASKALRRIKAGNIAQTN</sequence>
<dbReference type="KEGG" id="ilo:IL2598"/>
<gene>
    <name evidence="2" type="ordered locus">IL2598</name>
</gene>
<evidence type="ECO:0000313" key="3">
    <source>
        <dbReference type="Proteomes" id="UP000001171"/>
    </source>
</evidence>
<dbReference type="OrthoDB" id="9951974at2"/>
<protein>
    <submittedName>
        <fullName evidence="2">Predicted secreted protein</fullName>
    </submittedName>
</protein>
<dbReference type="EMBL" id="AE017340">
    <property type="protein sequence ID" value="AAV83430.1"/>
    <property type="molecule type" value="Genomic_DNA"/>
</dbReference>